<reference evidence="2" key="1">
    <citation type="journal article" date="2022" name="Mol. Ecol. Resour.">
        <title>The genomes of chicory, endive, great burdock and yacon provide insights into Asteraceae palaeo-polyploidization history and plant inulin production.</title>
        <authorList>
            <person name="Fan W."/>
            <person name="Wang S."/>
            <person name="Wang H."/>
            <person name="Wang A."/>
            <person name="Jiang F."/>
            <person name="Liu H."/>
            <person name="Zhao H."/>
            <person name="Xu D."/>
            <person name="Zhang Y."/>
        </authorList>
    </citation>
    <scope>NUCLEOTIDE SEQUENCE [LARGE SCALE GENOMIC DNA]</scope>
    <source>
        <strain evidence="2">cv. Punajuju</strain>
    </source>
</reference>
<protein>
    <submittedName>
        <fullName evidence="1">Uncharacterized protein</fullName>
    </submittedName>
</protein>
<keyword evidence="2" id="KW-1185">Reference proteome</keyword>
<name>A0ACB9DY91_CICIN</name>
<dbReference type="EMBL" id="CM042012">
    <property type="protein sequence ID" value="KAI3751532.1"/>
    <property type="molecule type" value="Genomic_DNA"/>
</dbReference>
<dbReference type="Proteomes" id="UP001055811">
    <property type="component" value="Linkage Group LG04"/>
</dbReference>
<evidence type="ECO:0000313" key="2">
    <source>
        <dbReference type="Proteomes" id="UP001055811"/>
    </source>
</evidence>
<comment type="caution">
    <text evidence="1">The sequence shown here is derived from an EMBL/GenBank/DDBJ whole genome shotgun (WGS) entry which is preliminary data.</text>
</comment>
<accession>A0ACB9DY91</accession>
<sequence length="518" mass="58195">MAEALFHVRNTSTPTIDADNVTHLMSRIHINPQSDAPSAMLESHVQPHQIGGSTVITMQKEHENPTKIYLKQYNLHGLNCPICIEPWTLEGDHQICCLPCGHIYGLSCINKWIERHRVSKKNEVSVAEAQYLKTEKQVCNGMLHLEATQRKSDECVTGELVQEKQNDKVDKCGSRRCNFVLEHEMSLKSARLFDIDACYQVLLVARRLPGMGGRHINMMNPTRAEQIMLPMSTKAVKDIHISLCGRLALLLLLGKNYQLLGLFATFIGGNNMVMNYNILSPAWSCSWDINNPNYMYVGLQNGMLMVFDMRHTIHPIQYMHGVDSRPIHTVHPLEHNTSHSQNARQLLTASIAGSCVWNINGGIQRSWKVPDLENSEGSCMSLAYSSLTEDIIATYRPTTKSCNPFQTRLCTPPSLLILVKRTANRFYFKLGLASTQLNDVGITKSIVINAENYIPMFAYGNDVANGLRLLEIPSLAFTQNLKPHQHSILDVKCSPLRDSCILGCLSRDKLQLFSAKVL</sequence>
<reference evidence="1 2" key="2">
    <citation type="journal article" date="2022" name="Mol. Ecol. Resour.">
        <title>The genomes of chicory, endive, great burdock and yacon provide insights into Asteraceae paleo-polyploidization history and plant inulin production.</title>
        <authorList>
            <person name="Fan W."/>
            <person name="Wang S."/>
            <person name="Wang H."/>
            <person name="Wang A."/>
            <person name="Jiang F."/>
            <person name="Liu H."/>
            <person name="Zhao H."/>
            <person name="Xu D."/>
            <person name="Zhang Y."/>
        </authorList>
    </citation>
    <scope>NUCLEOTIDE SEQUENCE [LARGE SCALE GENOMIC DNA]</scope>
    <source>
        <strain evidence="2">cv. Punajuju</strain>
        <tissue evidence="1">Leaves</tissue>
    </source>
</reference>
<proteinExistence type="predicted"/>
<evidence type="ECO:0000313" key="1">
    <source>
        <dbReference type="EMBL" id="KAI3751532.1"/>
    </source>
</evidence>
<organism evidence="1 2">
    <name type="scientific">Cichorium intybus</name>
    <name type="common">Chicory</name>
    <dbReference type="NCBI Taxonomy" id="13427"/>
    <lineage>
        <taxon>Eukaryota</taxon>
        <taxon>Viridiplantae</taxon>
        <taxon>Streptophyta</taxon>
        <taxon>Embryophyta</taxon>
        <taxon>Tracheophyta</taxon>
        <taxon>Spermatophyta</taxon>
        <taxon>Magnoliopsida</taxon>
        <taxon>eudicotyledons</taxon>
        <taxon>Gunneridae</taxon>
        <taxon>Pentapetalae</taxon>
        <taxon>asterids</taxon>
        <taxon>campanulids</taxon>
        <taxon>Asterales</taxon>
        <taxon>Asteraceae</taxon>
        <taxon>Cichorioideae</taxon>
        <taxon>Cichorieae</taxon>
        <taxon>Cichoriinae</taxon>
        <taxon>Cichorium</taxon>
    </lineage>
</organism>
<gene>
    <name evidence="1" type="ORF">L2E82_22620</name>
</gene>